<evidence type="ECO:0000259" key="10">
    <source>
        <dbReference type="PROSITE" id="PS50862"/>
    </source>
</evidence>
<feature type="domain" description="Aminoacyl-transfer RNA synthetases class-II family profile" evidence="10">
    <location>
        <begin position="77"/>
        <end position="490"/>
    </location>
</feature>
<organism evidence="11 12">
    <name type="scientific">Claviceps pazoutovae</name>
    <dbReference type="NCBI Taxonomy" id="1649127"/>
    <lineage>
        <taxon>Eukaryota</taxon>
        <taxon>Fungi</taxon>
        <taxon>Dikarya</taxon>
        <taxon>Ascomycota</taxon>
        <taxon>Pezizomycotina</taxon>
        <taxon>Sordariomycetes</taxon>
        <taxon>Hypocreomycetidae</taxon>
        <taxon>Hypocreales</taxon>
        <taxon>Clavicipitaceae</taxon>
        <taxon>Claviceps</taxon>
    </lineage>
</organism>
<dbReference type="GO" id="GO:0005524">
    <property type="term" value="F:ATP binding"/>
    <property type="evidence" value="ECO:0007669"/>
    <property type="project" value="UniProtKB-KW"/>
</dbReference>
<evidence type="ECO:0000313" key="11">
    <source>
        <dbReference type="EMBL" id="KAG5949323.1"/>
    </source>
</evidence>
<name>A0A9P7MKJ0_9HYPO</name>
<keyword evidence="6" id="KW-0648">Protein biosynthesis</keyword>
<comment type="caution">
    <text evidence="11">The sequence shown here is derived from an EMBL/GenBank/DDBJ whole genome shotgun (WGS) entry which is preliminary data.</text>
</comment>
<dbReference type="PANTHER" id="PTHR42753">
    <property type="entry name" value="MITOCHONDRIAL RIBOSOME PROTEIN L39/PROLYL-TRNA LIGASE FAMILY MEMBER"/>
    <property type="match status" value="1"/>
</dbReference>
<dbReference type="GO" id="GO:0005739">
    <property type="term" value="C:mitochondrion"/>
    <property type="evidence" value="ECO:0007669"/>
    <property type="project" value="TreeGrafter"/>
</dbReference>
<reference evidence="11 12" key="1">
    <citation type="journal article" date="2020" name="bioRxiv">
        <title>Whole genome comparisons of ergot fungi reveals the divergence and evolution of species within the genus Claviceps are the result of varying mechanisms driving genome evolution and host range expansion.</title>
        <authorList>
            <person name="Wyka S.A."/>
            <person name="Mondo S.J."/>
            <person name="Liu M."/>
            <person name="Dettman J."/>
            <person name="Nalam V."/>
            <person name="Broders K.D."/>
        </authorList>
    </citation>
    <scope>NUCLEOTIDE SEQUENCE [LARGE SCALE GENOMIC DNA]</scope>
    <source>
        <strain evidence="11 12">CCC 1485</strain>
    </source>
</reference>
<comment type="similarity">
    <text evidence="1">Belongs to the class-II aminoacyl-tRNA synthetase family.</text>
</comment>
<dbReference type="InterPro" id="IPR002314">
    <property type="entry name" value="aa-tRNA-synt_IIb"/>
</dbReference>
<dbReference type="SUPFAM" id="SSF52954">
    <property type="entry name" value="Class II aaRS ABD-related"/>
    <property type="match status" value="1"/>
</dbReference>
<dbReference type="InterPro" id="IPR045864">
    <property type="entry name" value="aa-tRNA-synth_II/BPL/LPL"/>
</dbReference>
<dbReference type="PRINTS" id="PR01046">
    <property type="entry name" value="TRNASYNTHPRO"/>
</dbReference>
<dbReference type="GO" id="GO:0004827">
    <property type="term" value="F:proline-tRNA ligase activity"/>
    <property type="evidence" value="ECO:0007669"/>
    <property type="project" value="UniProtKB-EC"/>
</dbReference>
<evidence type="ECO:0000256" key="1">
    <source>
        <dbReference type="ARBA" id="ARBA00008226"/>
    </source>
</evidence>
<evidence type="ECO:0000256" key="4">
    <source>
        <dbReference type="ARBA" id="ARBA00022741"/>
    </source>
</evidence>
<keyword evidence="7" id="KW-0030">Aminoacyl-tRNA synthetase</keyword>
<evidence type="ECO:0000256" key="7">
    <source>
        <dbReference type="ARBA" id="ARBA00023146"/>
    </source>
</evidence>
<gene>
    <name evidence="11" type="ORF">E4U60_006249</name>
</gene>
<keyword evidence="12" id="KW-1185">Reference proteome</keyword>
<keyword evidence="4" id="KW-0547">Nucleotide-binding</keyword>
<dbReference type="AlphaFoldDB" id="A0A9P7MKJ0"/>
<proteinExistence type="inferred from homology"/>
<dbReference type="Gene3D" id="3.40.50.800">
    <property type="entry name" value="Anticodon-binding domain"/>
    <property type="match status" value="1"/>
</dbReference>
<dbReference type="Pfam" id="PF03129">
    <property type="entry name" value="HGTP_anticodon"/>
    <property type="match status" value="1"/>
</dbReference>
<keyword evidence="3" id="KW-0436">Ligase</keyword>
<accession>A0A9P7MKJ0</accession>
<dbReference type="InterPro" id="IPR036621">
    <property type="entry name" value="Anticodon-bd_dom_sf"/>
</dbReference>
<dbReference type="InterPro" id="IPR002316">
    <property type="entry name" value="Pro-tRNA-ligase_IIa"/>
</dbReference>
<dbReference type="Pfam" id="PF00587">
    <property type="entry name" value="tRNA-synt_2b"/>
    <property type="match status" value="1"/>
</dbReference>
<dbReference type="SUPFAM" id="SSF55681">
    <property type="entry name" value="Class II aaRS and biotin synthetases"/>
    <property type="match status" value="1"/>
</dbReference>
<sequence length="597" mass="65949">MSLNRHAVTRLSSANVYKLFISAGPGIGVRARSTLSRIWVPTGGVAASETETGHEKLIRAGFLRQSQSGIFQLLPLGLRVQNKLEALLDKHMASIGASKLSLSTLTSEELWRRSGRFDQNSSELFQLTDRKQFSMMLSPTHEEEVTSLVASTLKSHKDLPLRLYQTTRKYRDEMRPRHGLLRSREFVMKDLYTFDKSFASAVSTYDEVAKAYRAFFADLKLPILVAEASSGDMGGNHSHEYHLPSSIGEDTVISCDSCNYTANDEVSTTRSPLNSIVPGQSMQEQDTRIWHGITKDRRRLVKAWYPGKGSAGKTAEINMHAVREVITDLDPSIDDPLKAWAESTSARAESTSHGGIEIINVVDMRLVDSYSEMMNEVSISPADKGIPIRTISQLPGTTENNAKGLDLLRPMEGDGCPRCKTGQLRVQKALELGHTFHLGTRYSEPLALAVALPNSKEPVPVEMGCYGIGVSRIFGAVAEHKADERGLQWPRAIAPFEIVVIPSSGVTDTTLEFFDKLSCQLAASEGRAVDTVLDDRKLTFGWKMQDADMIGYPVVVVLGRAWRDKGTCEVQCRSLSLKENIPVENLATYLASILSRL</sequence>
<evidence type="ECO:0000256" key="5">
    <source>
        <dbReference type="ARBA" id="ARBA00022840"/>
    </source>
</evidence>
<dbReference type="Proteomes" id="UP000706124">
    <property type="component" value="Unassembled WGS sequence"/>
</dbReference>
<dbReference type="GO" id="GO:0006433">
    <property type="term" value="P:prolyl-tRNA aminoacylation"/>
    <property type="evidence" value="ECO:0007669"/>
    <property type="project" value="InterPro"/>
</dbReference>
<evidence type="ECO:0000256" key="9">
    <source>
        <dbReference type="ARBA" id="ARBA00047671"/>
    </source>
</evidence>
<keyword evidence="5" id="KW-0067">ATP-binding</keyword>
<dbReference type="InterPro" id="IPR006195">
    <property type="entry name" value="aa-tRNA-synth_II"/>
</dbReference>
<dbReference type="InterPro" id="IPR050062">
    <property type="entry name" value="Pro-tRNA_synthetase"/>
</dbReference>
<dbReference type="Gene3D" id="3.30.930.10">
    <property type="entry name" value="Bira Bifunctional Protein, Domain 2"/>
    <property type="match status" value="2"/>
</dbReference>
<evidence type="ECO:0000256" key="3">
    <source>
        <dbReference type="ARBA" id="ARBA00022598"/>
    </source>
</evidence>
<protein>
    <recommendedName>
        <fullName evidence="2">proline--tRNA ligase</fullName>
        <ecNumber evidence="2">6.1.1.15</ecNumber>
    </recommendedName>
    <alternativeName>
        <fullName evidence="8">Prolyl-tRNA synthetase</fullName>
    </alternativeName>
</protein>
<evidence type="ECO:0000256" key="2">
    <source>
        <dbReference type="ARBA" id="ARBA00012831"/>
    </source>
</evidence>
<evidence type="ECO:0000313" key="12">
    <source>
        <dbReference type="Proteomes" id="UP000706124"/>
    </source>
</evidence>
<dbReference type="EMBL" id="SRPO01000006">
    <property type="protein sequence ID" value="KAG5949323.1"/>
    <property type="molecule type" value="Genomic_DNA"/>
</dbReference>
<dbReference type="PROSITE" id="PS50862">
    <property type="entry name" value="AA_TRNA_LIGASE_II"/>
    <property type="match status" value="1"/>
</dbReference>
<dbReference type="OrthoDB" id="10267474at2759"/>
<comment type="catalytic activity">
    <reaction evidence="9">
        <text>tRNA(Pro) + L-proline + ATP = L-prolyl-tRNA(Pro) + AMP + diphosphate</text>
        <dbReference type="Rhea" id="RHEA:14305"/>
        <dbReference type="Rhea" id="RHEA-COMP:9700"/>
        <dbReference type="Rhea" id="RHEA-COMP:9702"/>
        <dbReference type="ChEBI" id="CHEBI:30616"/>
        <dbReference type="ChEBI" id="CHEBI:33019"/>
        <dbReference type="ChEBI" id="CHEBI:60039"/>
        <dbReference type="ChEBI" id="CHEBI:78442"/>
        <dbReference type="ChEBI" id="CHEBI:78532"/>
        <dbReference type="ChEBI" id="CHEBI:456215"/>
        <dbReference type="EC" id="6.1.1.15"/>
    </reaction>
</comment>
<dbReference type="EC" id="6.1.1.15" evidence="2"/>
<dbReference type="InterPro" id="IPR004154">
    <property type="entry name" value="Anticodon-bd"/>
</dbReference>
<evidence type="ECO:0000256" key="8">
    <source>
        <dbReference type="ARBA" id="ARBA00029731"/>
    </source>
</evidence>
<evidence type="ECO:0000256" key="6">
    <source>
        <dbReference type="ARBA" id="ARBA00022917"/>
    </source>
</evidence>
<dbReference type="PANTHER" id="PTHR42753:SF2">
    <property type="entry name" value="PROLINE--TRNA LIGASE"/>
    <property type="match status" value="1"/>
</dbReference>